<feature type="binding site" evidence="2">
    <location>
        <position position="210"/>
    </location>
    <ligand>
        <name>FAD</name>
        <dbReference type="ChEBI" id="CHEBI:57692"/>
    </ligand>
</feature>
<dbReference type="RefSeq" id="WP_137811920.1">
    <property type="nucleotide sequence ID" value="NZ_BJFL01000001.1"/>
</dbReference>
<dbReference type="InterPro" id="IPR036188">
    <property type="entry name" value="FAD/NAD-bd_sf"/>
</dbReference>
<gene>
    <name evidence="4" type="ORF">GTS_03720</name>
</gene>
<dbReference type="Proteomes" id="UP000298860">
    <property type="component" value="Unassembled WGS sequence"/>
</dbReference>
<comment type="caution">
    <text evidence="4">The sequence shown here is derived from an EMBL/GenBank/DDBJ whole genome shotgun (WGS) entry which is preliminary data.</text>
</comment>
<evidence type="ECO:0000313" key="5">
    <source>
        <dbReference type="Proteomes" id="UP000298860"/>
    </source>
</evidence>
<dbReference type="Pfam" id="PF00732">
    <property type="entry name" value="GMC_oxred_N"/>
    <property type="match status" value="1"/>
</dbReference>
<feature type="binding site" evidence="2">
    <location>
        <position position="477"/>
    </location>
    <ligand>
        <name>FAD</name>
        <dbReference type="ChEBI" id="CHEBI:57692"/>
    </ligand>
</feature>
<comment type="similarity">
    <text evidence="1">Belongs to the GMC oxidoreductase family.</text>
</comment>
<dbReference type="EMBL" id="BJFL01000001">
    <property type="protein sequence ID" value="GDY28739.1"/>
    <property type="molecule type" value="Genomic_DNA"/>
</dbReference>
<accession>A0A4D4J295</accession>
<dbReference type="PIRSF" id="PIRSF000137">
    <property type="entry name" value="Alcohol_oxidase"/>
    <property type="match status" value="1"/>
</dbReference>
<dbReference type="SUPFAM" id="SSF54373">
    <property type="entry name" value="FAD-linked reductases, C-terminal domain"/>
    <property type="match status" value="1"/>
</dbReference>
<keyword evidence="5" id="KW-1185">Reference proteome</keyword>
<keyword evidence="2" id="KW-0285">Flavoprotein</keyword>
<sequence length="505" mass="54849">MSEQAYDYVIVGGGTAGAVLAARLSEDPDCRVCVIEGGPSDVGDRRVLELRNWINLLGSELDYDYPTVEQPRGNSFIRHSRARVLGGCSSHNTLISFAPLPGDLDAWAAAGCTGWDAATILPYFDRLQNNIVPVAAKDRNPIARDFVTAATAALGVPEISDFNAKPFTDGAGFFSVAYDPETGYRSSSSVAYLHPILDRPNLELMLETWVGQIIIGAGPRARGVRVRRPDGTTGEVYAEREVLVCAGAVDSPRLLLLSGVGGADDLRRLGIDVVADLPGVGENLIDHPESVIIWETDGPIPKNSVMDSDAGLFVRRDTSDPRPDLMFHFYQVPFSWNTERLGYPAIEHGVCMTPNIPHSRSRGRLWLRSADPAEKPALDFRYFTDPDGYDEQTIVDGLRIARQVAAQEPLKSWLVREVAPGLDVTSDEALSEYGRRAAHTVYHPLGTCKMGAADDPTAVVDPELRVRGVDGLRVVDGSIFPSITTVNPMVTVLMIGERAADLIRG</sequence>
<dbReference type="SUPFAM" id="SSF51905">
    <property type="entry name" value="FAD/NAD(P)-binding domain"/>
    <property type="match status" value="1"/>
</dbReference>
<dbReference type="Gene3D" id="3.30.410.40">
    <property type="match status" value="1"/>
</dbReference>
<evidence type="ECO:0000313" key="4">
    <source>
        <dbReference type="EMBL" id="GDY28739.1"/>
    </source>
</evidence>
<comment type="cofactor">
    <cofactor evidence="2">
        <name>FAD</name>
        <dbReference type="ChEBI" id="CHEBI:57692"/>
    </cofactor>
</comment>
<dbReference type="Gene3D" id="3.50.50.60">
    <property type="entry name" value="FAD/NAD(P)-binding domain"/>
    <property type="match status" value="1"/>
</dbReference>
<organism evidence="4 5">
    <name type="scientific">Gandjariella thermophila</name>
    <dbReference type="NCBI Taxonomy" id="1931992"/>
    <lineage>
        <taxon>Bacteria</taxon>
        <taxon>Bacillati</taxon>
        <taxon>Actinomycetota</taxon>
        <taxon>Actinomycetes</taxon>
        <taxon>Pseudonocardiales</taxon>
        <taxon>Pseudonocardiaceae</taxon>
        <taxon>Gandjariella</taxon>
    </lineage>
</organism>
<evidence type="ECO:0000256" key="2">
    <source>
        <dbReference type="PIRSR" id="PIRSR000137-2"/>
    </source>
</evidence>
<reference evidence="5" key="1">
    <citation type="submission" date="2019-04" db="EMBL/GenBank/DDBJ databases">
        <title>Draft genome sequence of Pseudonocardiaceae bacterium SL3-2-4.</title>
        <authorList>
            <person name="Ningsih F."/>
            <person name="Yokota A."/>
            <person name="Sakai Y."/>
            <person name="Nanatani K."/>
            <person name="Yabe S."/>
            <person name="Oetari A."/>
            <person name="Sjamsuridzal W."/>
        </authorList>
    </citation>
    <scope>NUCLEOTIDE SEQUENCE [LARGE SCALE GENOMIC DNA]</scope>
    <source>
        <strain evidence="5">SL3-2-4</strain>
    </source>
</reference>
<evidence type="ECO:0000259" key="3">
    <source>
        <dbReference type="PROSITE" id="PS00624"/>
    </source>
</evidence>
<dbReference type="PANTHER" id="PTHR11552">
    <property type="entry name" value="GLUCOSE-METHANOL-CHOLINE GMC OXIDOREDUCTASE"/>
    <property type="match status" value="1"/>
</dbReference>
<dbReference type="PROSITE" id="PS00624">
    <property type="entry name" value="GMC_OXRED_2"/>
    <property type="match status" value="1"/>
</dbReference>
<name>A0A4D4J295_9PSEU</name>
<dbReference type="InterPro" id="IPR007867">
    <property type="entry name" value="GMC_OxRtase_C"/>
</dbReference>
<dbReference type="GO" id="GO:0050660">
    <property type="term" value="F:flavin adenine dinucleotide binding"/>
    <property type="evidence" value="ECO:0007669"/>
    <property type="project" value="InterPro"/>
</dbReference>
<dbReference type="Pfam" id="PF05199">
    <property type="entry name" value="GMC_oxred_C"/>
    <property type="match status" value="1"/>
</dbReference>
<dbReference type="InterPro" id="IPR012132">
    <property type="entry name" value="GMC_OxRdtase"/>
</dbReference>
<dbReference type="PANTHER" id="PTHR11552:SF152">
    <property type="entry name" value="OXIDASE (CODA), PUTATIVE (AFU_ORTHOLOGUE AFUA_8G04090)-RELATED"/>
    <property type="match status" value="1"/>
</dbReference>
<dbReference type="GO" id="GO:0016614">
    <property type="term" value="F:oxidoreductase activity, acting on CH-OH group of donors"/>
    <property type="evidence" value="ECO:0007669"/>
    <property type="project" value="InterPro"/>
</dbReference>
<feature type="binding site" evidence="2">
    <location>
        <position position="84"/>
    </location>
    <ligand>
        <name>FAD</name>
        <dbReference type="ChEBI" id="CHEBI:57692"/>
    </ligand>
</feature>
<protein>
    <submittedName>
        <fullName evidence="4">Oxidoreductase</fullName>
    </submittedName>
</protein>
<keyword evidence="2" id="KW-0274">FAD</keyword>
<dbReference type="AlphaFoldDB" id="A0A4D4J295"/>
<feature type="domain" description="Glucose-methanol-choline oxidoreductase N-terminal" evidence="3">
    <location>
        <begin position="247"/>
        <end position="261"/>
    </location>
</feature>
<proteinExistence type="inferred from homology"/>
<evidence type="ECO:0000256" key="1">
    <source>
        <dbReference type="ARBA" id="ARBA00010790"/>
    </source>
</evidence>
<dbReference type="OrthoDB" id="9785276at2"/>
<dbReference type="InterPro" id="IPR000172">
    <property type="entry name" value="GMC_OxRdtase_N"/>
</dbReference>